<name>A0A2M7VFT8_9BACT</name>
<dbReference type="EMBL" id="PFPO01000023">
    <property type="protein sequence ID" value="PIZ99520.1"/>
    <property type="molecule type" value="Genomic_DNA"/>
</dbReference>
<gene>
    <name evidence="1" type="ORF">COX77_01345</name>
</gene>
<organism evidence="1 2">
    <name type="scientific">Candidatus Komeilibacteria bacterium CG_4_10_14_0_2_um_filter_37_10</name>
    <dbReference type="NCBI Taxonomy" id="1974470"/>
    <lineage>
        <taxon>Bacteria</taxon>
        <taxon>Candidatus Komeiliibacteriota</taxon>
    </lineage>
</organism>
<reference evidence="2" key="1">
    <citation type="submission" date="2017-09" db="EMBL/GenBank/DDBJ databases">
        <title>Depth-based differentiation of microbial function through sediment-hosted aquifers and enrichment of novel symbionts in the deep terrestrial subsurface.</title>
        <authorList>
            <person name="Probst A.J."/>
            <person name="Ladd B."/>
            <person name="Jarett J.K."/>
            <person name="Geller-Mcgrath D.E."/>
            <person name="Sieber C.M.K."/>
            <person name="Emerson J.B."/>
            <person name="Anantharaman K."/>
            <person name="Thomas B.C."/>
            <person name="Malmstrom R."/>
            <person name="Stieglmeier M."/>
            <person name="Klingl A."/>
            <person name="Woyke T."/>
            <person name="Ryan C.M."/>
            <person name="Banfield J.F."/>
        </authorList>
    </citation>
    <scope>NUCLEOTIDE SEQUENCE [LARGE SCALE GENOMIC DNA]</scope>
</reference>
<evidence type="ECO:0000313" key="2">
    <source>
        <dbReference type="Proteomes" id="UP000230405"/>
    </source>
</evidence>
<evidence type="ECO:0000313" key="1">
    <source>
        <dbReference type="EMBL" id="PIZ99520.1"/>
    </source>
</evidence>
<dbReference type="Proteomes" id="UP000230405">
    <property type="component" value="Unassembled WGS sequence"/>
</dbReference>
<sequence length="306" mass="35161">MVNFEKVRVEKKETIGQRLEKVLALTAEEINEQLRKYAPDNKNIPYVDSGGQIEMTAFRVKHGGPYAQEDIRHDQQTINNCLDSWGGLYKEEVKKRFEQKAGRELSIEELRLAYQKEQQKSEGHLTEVVITILLHRYLKDRLIIMRTAPYDDYQGIVGQAGRVDHLMIDKKSGKVICTFDDIEVVGDESRLETKQEKIKKIAHSGGAHIKYGFSLDGEGADKKLIRGSLHNVPAFYLQMNKETLQEMIEEIGNNKNNQPTEKEIFMASSLLGQLQQQSSQMLKEQEYLPTKLKQNLLATQELFNHI</sequence>
<comment type="caution">
    <text evidence="1">The sequence shown here is derived from an EMBL/GenBank/DDBJ whole genome shotgun (WGS) entry which is preliminary data.</text>
</comment>
<protein>
    <submittedName>
        <fullName evidence="1">Uncharacterized protein</fullName>
    </submittedName>
</protein>
<accession>A0A2M7VFT8</accession>
<proteinExistence type="predicted"/>
<dbReference type="AlphaFoldDB" id="A0A2M7VFT8"/>